<dbReference type="InterPro" id="IPR003615">
    <property type="entry name" value="HNH_nuc"/>
</dbReference>
<evidence type="ECO:0000313" key="1">
    <source>
        <dbReference type="EMBL" id="PPB50143.1"/>
    </source>
</evidence>
<dbReference type="OrthoDB" id="9802640at2"/>
<protein>
    <recommendedName>
        <fullName evidence="3">HNH domain-containing protein</fullName>
    </recommendedName>
</protein>
<dbReference type="EMBL" id="PRKW01000002">
    <property type="protein sequence ID" value="PPB50143.1"/>
    <property type="molecule type" value="Genomic_DNA"/>
</dbReference>
<dbReference type="RefSeq" id="WP_104120636.1">
    <property type="nucleotide sequence ID" value="NZ_PRKW01000002.1"/>
</dbReference>
<comment type="caution">
    <text evidence="1">The sequence shown here is derived from an EMBL/GenBank/DDBJ whole genome shotgun (WGS) entry which is preliminary data.</text>
</comment>
<accession>A0A2S5J027</accession>
<organism evidence="1 2">
    <name type="scientific">Arthrobacter pityocampae</name>
    <dbReference type="NCBI Taxonomy" id="547334"/>
    <lineage>
        <taxon>Bacteria</taxon>
        <taxon>Bacillati</taxon>
        <taxon>Actinomycetota</taxon>
        <taxon>Actinomycetes</taxon>
        <taxon>Micrococcales</taxon>
        <taxon>Micrococcaceae</taxon>
        <taxon>Arthrobacter</taxon>
    </lineage>
</organism>
<dbReference type="Proteomes" id="UP000239297">
    <property type="component" value="Unassembled WGS sequence"/>
</dbReference>
<gene>
    <name evidence="1" type="ORF">C4K88_05615</name>
</gene>
<proteinExistence type="predicted"/>
<evidence type="ECO:0008006" key="3">
    <source>
        <dbReference type="Google" id="ProtNLM"/>
    </source>
</evidence>
<keyword evidence="2" id="KW-1185">Reference proteome</keyword>
<reference evidence="1 2" key="1">
    <citation type="journal article" date="2014" name="Int. J. Syst. Evol. Microbiol.">
        <title>Arthrobacter pityocampae sp. nov., isolated from Thaumetopoea pityocampa (Lep., Thaumetopoeidae).</title>
        <authorList>
            <person name="Ince I.A."/>
            <person name="Demirbag Z."/>
            <person name="Kati H."/>
        </authorList>
    </citation>
    <scope>NUCLEOTIDE SEQUENCE [LARGE SCALE GENOMIC DNA]</scope>
    <source>
        <strain evidence="1 2">Tp2</strain>
    </source>
</reference>
<dbReference type="AlphaFoldDB" id="A0A2S5J027"/>
<name>A0A2S5J027_9MICC</name>
<evidence type="ECO:0000313" key="2">
    <source>
        <dbReference type="Proteomes" id="UP000239297"/>
    </source>
</evidence>
<sequence>MAALIIPWNPDDQQWDGPYAADVDAARRDGVILQRWTLPAHLASPHRGASQPVAERGMDVWLVILTGPRAGQGLIGHGTLAAVGALEDGPTTPVQIAFDALLPRGDQVALEPLVERVPGVLAAAGRPVVIDGTEETAMRAVWRESFAPETASVDPAPGSLPPAARKRVDVDRFEHDPGLRRAVVAHHGSTCHACGLDFEHKYGLDGGDLVQMHHITPPEYVGADYDVDPLVDLVPLCATCHVVAHSRWPRPYGIGELREMLARSGFLRGTALTDEQLAAESAAARILEASSEPDER</sequence>
<dbReference type="CDD" id="cd00085">
    <property type="entry name" value="HNHc"/>
    <property type="match status" value="1"/>
</dbReference>